<keyword evidence="6 10" id="KW-0812">Transmembrane</keyword>
<dbReference type="EMBL" id="WWCL01000001">
    <property type="protein sequence ID" value="MYN44247.1"/>
    <property type="molecule type" value="Genomic_DNA"/>
</dbReference>
<dbReference type="Pfam" id="PF03748">
    <property type="entry name" value="FliL"/>
    <property type="match status" value="1"/>
</dbReference>
<evidence type="ECO:0000313" key="12">
    <source>
        <dbReference type="EMBL" id="MYN44247.1"/>
    </source>
</evidence>
<dbReference type="GO" id="GO:0071978">
    <property type="term" value="P:bacterial-type flagellum-dependent swarming motility"/>
    <property type="evidence" value="ECO:0007669"/>
    <property type="project" value="TreeGrafter"/>
</dbReference>
<keyword evidence="12" id="KW-0969">Cilium</keyword>
<proteinExistence type="inferred from homology"/>
<keyword evidence="8 10" id="KW-1133">Transmembrane helix</keyword>
<keyword evidence="4" id="KW-1003">Cell membrane</keyword>
<feature type="region of interest" description="Disordered" evidence="11">
    <location>
        <begin position="53"/>
        <end position="74"/>
    </location>
</feature>
<dbReference type="GO" id="GO:0005886">
    <property type="term" value="C:plasma membrane"/>
    <property type="evidence" value="ECO:0007669"/>
    <property type="project" value="UniProtKB-SubCell"/>
</dbReference>
<gene>
    <name evidence="12" type="primary">fliL</name>
    <name evidence="12" type="ORF">GTP23_04080</name>
</gene>
<keyword evidence="9 10" id="KW-0472">Membrane</keyword>
<evidence type="ECO:0000256" key="11">
    <source>
        <dbReference type="SAM" id="MobiDB-lite"/>
    </source>
</evidence>
<dbReference type="GO" id="GO:0009425">
    <property type="term" value="C:bacterial-type flagellum basal body"/>
    <property type="evidence" value="ECO:0007669"/>
    <property type="project" value="InterPro"/>
</dbReference>
<dbReference type="NCBIfam" id="NF005435">
    <property type="entry name" value="PRK07021.1"/>
    <property type="match status" value="1"/>
</dbReference>
<evidence type="ECO:0000256" key="3">
    <source>
        <dbReference type="ARBA" id="ARBA00008281"/>
    </source>
</evidence>
<dbReference type="Proteomes" id="UP000444316">
    <property type="component" value="Unassembled WGS sequence"/>
</dbReference>
<comment type="caution">
    <text evidence="12">The sequence shown here is derived from an EMBL/GenBank/DDBJ whole genome shotgun (WGS) entry which is preliminary data.</text>
</comment>
<protein>
    <recommendedName>
        <fullName evidence="10">Flagellar protein FliL</fullName>
    </recommendedName>
</protein>
<evidence type="ECO:0000256" key="4">
    <source>
        <dbReference type="ARBA" id="ARBA00022475"/>
    </source>
</evidence>
<evidence type="ECO:0000256" key="6">
    <source>
        <dbReference type="ARBA" id="ARBA00022692"/>
    </source>
</evidence>
<keyword evidence="13" id="KW-1185">Reference proteome</keyword>
<comment type="function">
    <text evidence="1 10">Controls the rotational direction of flagella during chemotaxis.</text>
</comment>
<evidence type="ECO:0000256" key="2">
    <source>
        <dbReference type="ARBA" id="ARBA00004162"/>
    </source>
</evidence>
<evidence type="ECO:0000256" key="8">
    <source>
        <dbReference type="ARBA" id="ARBA00022989"/>
    </source>
</evidence>
<feature type="compositionally biased region" description="Basic residues" evidence="11">
    <location>
        <begin position="61"/>
        <end position="71"/>
    </location>
</feature>
<evidence type="ECO:0000256" key="5">
    <source>
        <dbReference type="ARBA" id="ARBA00022500"/>
    </source>
</evidence>
<dbReference type="RefSeq" id="WP_161034621.1">
    <property type="nucleotide sequence ID" value="NZ_WWCL01000001.1"/>
</dbReference>
<dbReference type="InterPro" id="IPR005503">
    <property type="entry name" value="FliL"/>
</dbReference>
<evidence type="ECO:0000256" key="7">
    <source>
        <dbReference type="ARBA" id="ARBA00022779"/>
    </source>
</evidence>
<sequence>MKAEPKVEAAPAAGGGSKKLIIIIVALLLVLGGGGGGAAWYFLHAKNADAAHEEEEEAPAKTKHKASKKGHAGPPEYVVVEPFTVNLQPGEGGADQYLQLAFTLEVGGPEESKTVKDNMAKVRSRMLLLLSSKHAQDLKSPEGKVQLAREIIAQLKEPFEDRGEPQDIQDVLFTSFIIQ</sequence>
<evidence type="ECO:0000256" key="9">
    <source>
        <dbReference type="ARBA" id="ARBA00023136"/>
    </source>
</evidence>
<organism evidence="12 13">
    <name type="scientific">Duganella fentianensis</name>
    <dbReference type="NCBI Taxonomy" id="2692177"/>
    <lineage>
        <taxon>Bacteria</taxon>
        <taxon>Pseudomonadati</taxon>
        <taxon>Pseudomonadota</taxon>
        <taxon>Betaproteobacteria</taxon>
        <taxon>Burkholderiales</taxon>
        <taxon>Oxalobacteraceae</taxon>
        <taxon>Telluria group</taxon>
        <taxon>Duganella</taxon>
    </lineage>
</organism>
<keyword evidence="12" id="KW-0282">Flagellum</keyword>
<comment type="subcellular location">
    <subcellularLocation>
        <location evidence="10">Cell inner membrane</location>
    </subcellularLocation>
    <subcellularLocation>
        <location evidence="2">Cell membrane</location>
        <topology evidence="2">Single-pass membrane protein</topology>
    </subcellularLocation>
</comment>
<accession>A0A845HX02</accession>
<reference evidence="12" key="1">
    <citation type="submission" date="2019-12" db="EMBL/GenBank/DDBJ databases">
        <title>Novel species isolated from a subtropical stream in China.</title>
        <authorList>
            <person name="Lu H."/>
        </authorList>
    </citation>
    <scope>NUCLEOTIDE SEQUENCE [LARGE SCALE GENOMIC DNA]</scope>
    <source>
        <strain evidence="12">FT93W</strain>
    </source>
</reference>
<dbReference type="PANTHER" id="PTHR35091">
    <property type="entry name" value="FLAGELLAR PROTEIN FLIL"/>
    <property type="match status" value="1"/>
</dbReference>
<name>A0A845HX02_9BURK</name>
<evidence type="ECO:0000256" key="10">
    <source>
        <dbReference type="RuleBase" id="RU364125"/>
    </source>
</evidence>
<keyword evidence="7 10" id="KW-0283">Flagellar rotation</keyword>
<keyword evidence="10" id="KW-0997">Cell inner membrane</keyword>
<dbReference type="AlphaFoldDB" id="A0A845HX02"/>
<feature type="transmembrane region" description="Helical" evidence="10">
    <location>
        <begin position="20"/>
        <end position="43"/>
    </location>
</feature>
<dbReference type="GO" id="GO:0006935">
    <property type="term" value="P:chemotaxis"/>
    <property type="evidence" value="ECO:0007669"/>
    <property type="project" value="UniProtKB-KW"/>
</dbReference>
<keyword evidence="5 10" id="KW-0145">Chemotaxis</keyword>
<evidence type="ECO:0000256" key="1">
    <source>
        <dbReference type="ARBA" id="ARBA00002254"/>
    </source>
</evidence>
<dbReference type="PANTHER" id="PTHR35091:SF2">
    <property type="entry name" value="FLAGELLAR PROTEIN FLIL"/>
    <property type="match status" value="1"/>
</dbReference>
<evidence type="ECO:0000313" key="13">
    <source>
        <dbReference type="Proteomes" id="UP000444316"/>
    </source>
</evidence>
<keyword evidence="12" id="KW-0966">Cell projection</keyword>
<comment type="similarity">
    <text evidence="3 10">Belongs to the FliL family.</text>
</comment>